<dbReference type="InterPro" id="IPR036409">
    <property type="entry name" value="Aldolase_II/adducin_N_sf"/>
</dbReference>
<dbReference type="PANTHER" id="PTHR22789">
    <property type="entry name" value="FUCULOSE PHOSPHATE ALDOLASE"/>
    <property type="match status" value="1"/>
</dbReference>
<feature type="domain" description="Class II aldolase/adducin N-terminal" evidence="3">
    <location>
        <begin position="12"/>
        <end position="189"/>
    </location>
</feature>
<protein>
    <submittedName>
        <fullName evidence="4">Aldolase</fullName>
    </submittedName>
</protein>
<keyword evidence="1" id="KW-0479">Metal-binding</keyword>
<keyword evidence="5" id="KW-1185">Reference proteome</keyword>
<evidence type="ECO:0000313" key="5">
    <source>
        <dbReference type="Proteomes" id="UP001242010"/>
    </source>
</evidence>
<evidence type="ECO:0000256" key="2">
    <source>
        <dbReference type="ARBA" id="ARBA00023239"/>
    </source>
</evidence>
<keyword evidence="2" id="KW-0456">Lyase</keyword>
<organism evidence="4 5">
    <name type="scientific">Geothrix oryzae</name>
    <dbReference type="NCBI Taxonomy" id="2927975"/>
    <lineage>
        <taxon>Bacteria</taxon>
        <taxon>Pseudomonadati</taxon>
        <taxon>Acidobacteriota</taxon>
        <taxon>Holophagae</taxon>
        <taxon>Holophagales</taxon>
        <taxon>Holophagaceae</taxon>
        <taxon>Geothrix</taxon>
    </lineage>
</organism>
<dbReference type="Gene3D" id="3.40.225.10">
    <property type="entry name" value="Class II aldolase/adducin N-terminal domain"/>
    <property type="match status" value="1"/>
</dbReference>
<dbReference type="RefSeq" id="WP_286355887.1">
    <property type="nucleotide sequence ID" value="NZ_AP027079.1"/>
</dbReference>
<dbReference type="Proteomes" id="UP001242010">
    <property type="component" value="Chromosome"/>
</dbReference>
<name>A0ABM8DQM3_9BACT</name>
<dbReference type="EMBL" id="AP027079">
    <property type="protein sequence ID" value="BDU69258.1"/>
    <property type="molecule type" value="Genomic_DNA"/>
</dbReference>
<accession>A0ABM8DQM3</accession>
<dbReference type="SUPFAM" id="SSF53639">
    <property type="entry name" value="AraD/HMP-PK domain-like"/>
    <property type="match status" value="1"/>
</dbReference>
<evidence type="ECO:0000259" key="3">
    <source>
        <dbReference type="SMART" id="SM01007"/>
    </source>
</evidence>
<reference evidence="5" key="1">
    <citation type="journal article" date="2023" name="Int. J. Syst. Evol. Microbiol.">
        <title>Mesoterricola silvestris gen. nov., sp. nov., Mesoterricola sediminis sp. nov., Geothrix oryzae sp. nov., Geothrix edaphica sp. nov., Geothrix rubra sp. nov., and Geothrix limicola sp. nov., six novel members of Acidobacteriota isolated from soils.</title>
        <authorList>
            <person name="Itoh H."/>
            <person name="Sugisawa Y."/>
            <person name="Mise K."/>
            <person name="Xu Z."/>
            <person name="Kuniyasu M."/>
            <person name="Ushijima N."/>
            <person name="Kawano K."/>
            <person name="Kobayashi E."/>
            <person name="Shiratori Y."/>
            <person name="Masuda Y."/>
            <person name="Senoo K."/>
        </authorList>
    </citation>
    <scope>NUCLEOTIDE SEQUENCE [LARGE SCALE GENOMIC DNA]</scope>
    <source>
        <strain evidence="5">Red222</strain>
    </source>
</reference>
<dbReference type="InterPro" id="IPR001303">
    <property type="entry name" value="Aldolase_II/adducin_N"/>
</dbReference>
<dbReference type="SMART" id="SM01007">
    <property type="entry name" value="Aldolase_II"/>
    <property type="match status" value="1"/>
</dbReference>
<dbReference type="InterPro" id="IPR050197">
    <property type="entry name" value="Aldolase_class_II_sugar_metab"/>
</dbReference>
<evidence type="ECO:0000256" key="1">
    <source>
        <dbReference type="ARBA" id="ARBA00022723"/>
    </source>
</evidence>
<dbReference type="Pfam" id="PF00596">
    <property type="entry name" value="Aldolase_II"/>
    <property type="match status" value="1"/>
</dbReference>
<gene>
    <name evidence="4" type="ORF">GETHOR_13590</name>
</gene>
<dbReference type="PANTHER" id="PTHR22789:SF0">
    <property type="entry name" value="3-OXO-TETRONATE 4-PHOSPHATE DECARBOXYLASE-RELATED"/>
    <property type="match status" value="1"/>
</dbReference>
<evidence type="ECO:0000313" key="4">
    <source>
        <dbReference type="EMBL" id="BDU69258.1"/>
    </source>
</evidence>
<sequence length="220" mass="23586">MDASGPLHDLLQDLLDACRHLHAGGLLAASDGNLSLRLADGRIAMTPSGVPKAKVKREDLAYLALDGTILSGRPSSERAMHLAIYRAVPEARAIVHAHPPTAIAWSLARPELRELPSDGLPEVILAAGRIPIVPMAIPGTEAMGTNLLPFLPGHRLMILARHGGLCWGEHLDEATGGIERLEQVAEILWKAETLGGAKRLEPTDLDELRALRAKLGPRII</sequence>
<proteinExistence type="predicted"/>